<dbReference type="EMBL" id="GGEC01059754">
    <property type="protein sequence ID" value="MBX40238.1"/>
    <property type="molecule type" value="Transcribed_RNA"/>
</dbReference>
<proteinExistence type="predicted"/>
<protein>
    <submittedName>
        <fullName evidence="1">Uncharacterized protein</fullName>
    </submittedName>
</protein>
<sequence length="64" mass="6969">MLCLANNGPSFASACYKILNQVKNNLSTFFLDIESPFAKTSEIAVDLFPSFLGQAFCSCISLNL</sequence>
<accession>A0A2P2NCN8</accession>
<dbReference type="AlphaFoldDB" id="A0A2P2NCN8"/>
<organism evidence="1">
    <name type="scientific">Rhizophora mucronata</name>
    <name type="common">Asiatic mangrove</name>
    <dbReference type="NCBI Taxonomy" id="61149"/>
    <lineage>
        <taxon>Eukaryota</taxon>
        <taxon>Viridiplantae</taxon>
        <taxon>Streptophyta</taxon>
        <taxon>Embryophyta</taxon>
        <taxon>Tracheophyta</taxon>
        <taxon>Spermatophyta</taxon>
        <taxon>Magnoliopsida</taxon>
        <taxon>eudicotyledons</taxon>
        <taxon>Gunneridae</taxon>
        <taxon>Pentapetalae</taxon>
        <taxon>rosids</taxon>
        <taxon>fabids</taxon>
        <taxon>Malpighiales</taxon>
        <taxon>Rhizophoraceae</taxon>
        <taxon>Rhizophora</taxon>
    </lineage>
</organism>
<reference evidence="1" key="1">
    <citation type="submission" date="2018-02" db="EMBL/GenBank/DDBJ databases">
        <title>Rhizophora mucronata_Transcriptome.</title>
        <authorList>
            <person name="Meera S.P."/>
            <person name="Sreeshan A."/>
            <person name="Augustine A."/>
        </authorList>
    </citation>
    <scope>NUCLEOTIDE SEQUENCE</scope>
    <source>
        <tissue evidence="1">Leaf</tissue>
    </source>
</reference>
<name>A0A2P2NCN8_RHIMU</name>
<evidence type="ECO:0000313" key="1">
    <source>
        <dbReference type="EMBL" id="MBX40238.1"/>
    </source>
</evidence>